<keyword evidence="3" id="KW-1185">Reference proteome</keyword>
<organism evidence="1 4">
    <name type="scientific">Phytophthora rubi</name>
    <dbReference type="NCBI Taxonomy" id="129364"/>
    <lineage>
        <taxon>Eukaryota</taxon>
        <taxon>Sar</taxon>
        <taxon>Stramenopiles</taxon>
        <taxon>Oomycota</taxon>
        <taxon>Peronosporomycetes</taxon>
        <taxon>Peronosporales</taxon>
        <taxon>Peronosporaceae</taxon>
        <taxon>Phytophthora</taxon>
    </lineage>
</organism>
<dbReference type="OrthoDB" id="127540at2759"/>
<accession>A0A6A3NS65</accession>
<protein>
    <recommendedName>
        <fullName evidence="5">Dynein heavy chain C-terminal domain-containing protein</fullName>
    </recommendedName>
</protein>
<name>A0A6A3NS65_9STRA</name>
<sequence length="315" mass="35001">MEVIQVLDLLAAFRKNLEGVVMLLRGGVFEYRKPITALMNHEQQALEKTRTLILRDIRRLELVAYRGGSLDSATWQLTNELRGGRTPACWLALLRLGSTSGTLGWSFEKFQQLLLDRLNTFASWQEPKCDSYKLQLSMFTDVECVFEAVHQHFIRNHVGSALCSSDCLKVVSMFEDSPRLTLPAKEDVIYLTGVRAMGHLQLQIIDSKGRHRHTPISPEGVAVVLQVTSSCLAEVLGTSSHPSELLVESGKSKAADPGSSNTVIDYPCPLIHILEGCESYNRAKTSIRVMSSLPLEQLVFSGASLRLSSIETNEK</sequence>
<dbReference type="Proteomes" id="UP000434957">
    <property type="component" value="Unassembled WGS sequence"/>
</dbReference>
<comment type="caution">
    <text evidence="1">The sequence shown here is derived from an EMBL/GenBank/DDBJ whole genome shotgun (WGS) entry which is preliminary data.</text>
</comment>
<evidence type="ECO:0000313" key="2">
    <source>
        <dbReference type="EMBL" id="KAE9346517.1"/>
    </source>
</evidence>
<evidence type="ECO:0008006" key="5">
    <source>
        <dbReference type="Google" id="ProtNLM"/>
    </source>
</evidence>
<evidence type="ECO:0000313" key="3">
    <source>
        <dbReference type="Proteomes" id="UP000434957"/>
    </source>
</evidence>
<evidence type="ECO:0000313" key="4">
    <source>
        <dbReference type="Proteomes" id="UP000435112"/>
    </source>
</evidence>
<dbReference type="EMBL" id="QXFT01000347">
    <property type="protein sequence ID" value="KAE9346517.1"/>
    <property type="molecule type" value="Genomic_DNA"/>
</dbReference>
<dbReference type="AlphaFoldDB" id="A0A6A3NS65"/>
<dbReference type="EMBL" id="QXFU01000013">
    <property type="protein sequence ID" value="KAE9048261.1"/>
    <property type="molecule type" value="Genomic_DNA"/>
</dbReference>
<evidence type="ECO:0000313" key="1">
    <source>
        <dbReference type="EMBL" id="KAE9048261.1"/>
    </source>
</evidence>
<reference evidence="1 4" key="1">
    <citation type="submission" date="2018-09" db="EMBL/GenBank/DDBJ databases">
        <title>Genomic investigation of the strawberry pathogen Phytophthora fragariae indicates pathogenicity is determined by transcriptional variation in three key races.</title>
        <authorList>
            <person name="Adams T.M."/>
            <person name="Armitage A.D."/>
            <person name="Sobczyk M.K."/>
            <person name="Bates H.J."/>
            <person name="Dunwell J.M."/>
            <person name="Nellist C.F."/>
            <person name="Harrison R.J."/>
        </authorList>
    </citation>
    <scope>NUCLEOTIDE SEQUENCE [LARGE SCALE GENOMIC DNA]</scope>
    <source>
        <strain evidence="1 4">SCRP324</strain>
        <strain evidence="2 3">SCRP333</strain>
    </source>
</reference>
<proteinExistence type="predicted"/>
<gene>
    <name evidence="1" type="ORF">PR002_g568</name>
    <name evidence="2" type="ORF">PR003_g7391</name>
</gene>
<dbReference type="Proteomes" id="UP000435112">
    <property type="component" value="Unassembled WGS sequence"/>
</dbReference>